<dbReference type="RefSeq" id="WP_012179584.1">
    <property type="nucleotide sequence ID" value="NC_009952.1"/>
</dbReference>
<feature type="transmembrane region" description="Helical" evidence="7">
    <location>
        <begin position="133"/>
        <end position="153"/>
    </location>
</feature>
<feature type="transmembrane region" description="Helical" evidence="7">
    <location>
        <begin position="7"/>
        <end position="28"/>
    </location>
</feature>
<keyword evidence="4 7" id="KW-1133">Transmembrane helix</keyword>
<feature type="domain" description="Signal transduction histidine kinase 5TM receptor LytS transmembrane region" evidence="8">
    <location>
        <begin position="27"/>
        <end position="186"/>
    </location>
</feature>
<evidence type="ECO:0000256" key="2">
    <source>
        <dbReference type="ARBA" id="ARBA00022475"/>
    </source>
</evidence>
<gene>
    <name evidence="9" type="ordered locus">Dshi_2923</name>
</gene>
<name>A8LJQ3_DINSH</name>
<organism evidence="9 10">
    <name type="scientific">Dinoroseobacter shibae (strain DSM 16493 / NCIMB 14021 / DFL 12)</name>
    <dbReference type="NCBI Taxonomy" id="398580"/>
    <lineage>
        <taxon>Bacteria</taxon>
        <taxon>Pseudomonadati</taxon>
        <taxon>Pseudomonadota</taxon>
        <taxon>Alphaproteobacteria</taxon>
        <taxon>Rhodobacterales</taxon>
        <taxon>Roseobacteraceae</taxon>
        <taxon>Dinoroseobacter</taxon>
    </lineage>
</organism>
<dbReference type="KEGG" id="dsh:Dshi_2923"/>
<keyword evidence="3 7" id="KW-0812">Transmembrane</keyword>
<dbReference type="EMBL" id="CP000830">
    <property type="protein sequence ID" value="ABV94656.1"/>
    <property type="molecule type" value="Genomic_DNA"/>
</dbReference>
<comment type="subcellular location">
    <subcellularLocation>
        <location evidence="1">Cell membrane</location>
        <topology evidence="1">Multi-pass membrane protein</topology>
    </subcellularLocation>
</comment>
<feature type="transmembrane region" description="Helical" evidence="7">
    <location>
        <begin position="40"/>
        <end position="58"/>
    </location>
</feature>
<proteinExistence type="predicted"/>
<dbReference type="GO" id="GO:0000155">
    <property type="term" value="F:phosphorelay sensor kinase activity"/>
    <property type="evidence" value="ECO:0007669"/>
    <property type="project" value="InterPro"/>
</dbReference>
<dbReference type="InterPro" id="IPR011620">
    <property type="entry name" value="Sig_transdc_His_kinase_LytS_TM"/>
</dbReference>
<evidence type="ECO:0000256" key="7">
    <source>
        <dbReference type="SAM" id="Phobius"/>
    </source>
</evidence>
<reference evidence="10" key="1">
    <citation type="journal article" date="2010" name="ISME J.">
        <title>The complete genome sequence of the algal symbiont Dinoroseobacter shibae: a hitchhiker's guide to life in the sea.</title>
        <authorList>
            <person name="Wagner-Dobler I."/>
            <person name="Ballhausen B."/>
            <person name="Berger M."/>
            <person name="Brinkhoff T."/>
            <person name="Buchholz I."/>
            <person name="Bunk B."/>
            <person name="Cypionka H."/>
            <person name="Daniel R."/>
            <person name="Drepper T."/>
            <person name="Gerdts G."/>
            <person name="Hahnke S."/>
            <person name="Han C."/>
            <person name="Jahn D."/>
            <person name="Kalhoefer D."/>
            <person name="Kiss H."/>
            <person name="Klenk H.P."/>
            <person name="Kyrpides N."/>
            <person name="Liebl W."/>
            <person name="Liesegang H."/>
            <person name="Meincke L."/>
            <person name="Pati A."/>
            <person name="Petersen J."/>
            <person name="Piekarski T."/>
            <person name="Pommerenke C."/>
            <person name="Pradella S."/>
            <person name="Pukall R."/>
            <person name="Rabus R."/>
            <person name="Stackebrandt E."/>
            <person name="Thole S."/>
            <person name="Thompson L."/>
            <person name="Tielen P."/>
            <person name="Tomasch J."/>
            <person name="von Jan M."/>
            <person name="Wanphrut N."/>
            <person name="Wichels A."/>
            <person name="Zech H."/>
            <person name="Simon M."/>
        </authorList>
    </citation>
    <scope>NUCLEOTIDE SEQUENCE [LARGE SCALE GENOMIC DNA]</scope>
    <source>
        <strain evidence="10">DSM 16493 / NCIMB 14021 / DFL 12</strain>
    </source>
</reference>
<evidence type="ECO:0000313" key="9">
    <source>
        <dbReference type="EMBL" id="ABV94656.1"/>
    </source>
</evidence>
<protein>
    <recommendedName>
        <fullName evidence="8">Signal transduction histidine kinase 5TM receptor LytS transmembrane region domain-containing protein</fullName>
    </recommendedName>
</protein>
<dbReference type="GO" id="GO:0071555">
    <property type="term" value="P:cell wall organization"/>
    <property type="evidence" value="ECO:0007669"/>
    <property type="project" value="InterPro"/>
</dbReference>
<evidence type="ECO:0000256" key="6">
    <source>
        <dbReference type="SAM" id="MobiDB-lite"/>
    </source>
</evidence>
<feature type="transmembrane region" description="Helical" evidence="7">
    <location>
        <begin position="165"/>
        <end position="184"/>
    </location>
</feature>
<feature type="transmembrane region" description="Helical" evidence="7">
    <location>
        <begin position="70"/>
        <end position="92"/>
    </location>
</feature>
<evidence type="ECO:0000256" key="5">
    <source>
        <dbReference type="ARBA" id="ARBA00023136"/>
    </source>
</evidence>
<dbReference type="STRING" id="398580.Dshi_2923"/>
<feature type="region of interest" description="Disordered" evidence="6">
    <location>
        <begin position="351"/>
        <end position="371"/>
    </location>
</feature>
<evidence type="ECO:0000313" key="10">
    <source>
        <dbReference type="Proteomes" id="UP000006833"/>
    </source>
</evidence>
<dbReference type="Pfam" id="PF07694">
    <property type="entry name" value="5TM-5TMR_LYT"/>
    <property type="match status" value="1"/>
</dbReference>
<dbReference type="Gene3D" id="1.10.1760.20">
    <property type="match status" value="1"/>
</dbReference>
<feature type="region of interest" description="Disordered" evidence="6">
    <location>
        <begin position="392"/>
        <end position="411"/>
    </location>
</feature>
<dbReference type="HOGENOM" id="CLU_668572_0_0_5"/>
<dbReference type="GO" id="GO:0005886">
    <property type="term" value="C:plasma membrane"/>
    <property type="evidence" value="ECO:0007669"/>
    <property type="project" value="UniProtKB-SubCell"/>
</dbReference>
<evidence type="ECO:0000256" key="3">
    <source>
        <dbReference type="ARBA" id="ARBA00022692"/>
    </source>
</evidence>
<keyword evidence="10" id="KW-1185">Reference proteome</keyword>
<keyword evidence="5 7" id="KW-0472">Membrane</keyword>
<dbReference type="AlphaFoldDB" id="A8LJQ3"/>
<sequence>MIYTLTNLIDLAASLGLIFVLGFAYSRVQRMMRHPRGSEAFLGAIFGLSAITQMLRPFEPMEGLLIDLRNIPIALAGAFLGWRGAAACLAVTVATRLYVGGVGMWAGALGMVLALAAGIYWARKTKGAERRGILALLSLALLMSAHLVAALILPEAARTLFLAQAALPIFLVNMIAMPIAASILERERRLVLAEDRLRASVHHDPDNGLATPEVFQRDCAVQACARDDGGFTAALALRLRSPSGLAPWRSARSRKQLLAAIHLRLKSEWPEAELACGYGDSTLLVALPRDALLAPEETLAMARRIVTDAPYDQGHMRARISADVQMLTLPHSDSLRPILDRLSFANASGAVRTPAAPSAQTRGAADPDPAALRTANHGSLDRIFAKAEMLMTTRQPRHHSHRRTDTGSDAA</sequence>
<evidence type="ECO:0000256" key="4">
    <source>
        <dbReference type="ARBA" id="ARBA00022989"/>
    </source>
</evidence>
<evidence type="ECO:0000256" key="1">
    <source>
        <dbReference type="ARBA" id="ARBA00004651"/>
    </source>
</evidence>
<keyword evidence="2" id="KW-1003">Cell membrane</keyword>
<feature type="transmembrane region" description="Helical" evidence="7">
    <location>
        <begin position="98"/>
        <end position="121"/>
    </location>
</feature>
<dbReference type="eggNOG" id="COG4191">
    <property type="taxonomic scope" value="Bacteria"/>
</dbReference>
<dbReference type="Proteomes" id="UP000006833">
    <property type="component" value="Chromosome"/>
</dbReference>
<evidence type="ECO:0000259" key="8">
    <source>
        <dbReference type="Pfam" id="PF07694"/>
    </source>
</evidence>
<dbReference type="OrthoDB" id="7820220at2"/>
<accession>A8LJQ3</accession>